<keyword evidence="4" id="KW-0804">Transcription</keyword>
<dbReference type="PANTHER" id="PTHR30537">
    <property type="entry name" value="HTH-TYPE TRANSCRIPTIONAL REGULATOR"/>
    <property type="match status" value="1"/>
</dbReference>
<dbReference type="CDD" id="cd08422">
    <property type="entry name" value="PBP2_CrgA_like"/>
    <property type="match status" value="1"/>
</dbReference>
<dbReference type="InterPro" id="IPR036388">
    <property type="entry name" value="WH-like_DNA-bd_sf"/>
</dbReference>
<gene>
    <name evidence="6" type="ORF">HLB44_20935</name>
</gene>
<keyword evidence="2" id="KW-0805">Transcription regulation</keyword>
<accession>A0ABX2ELE7</accession>
<dbReference type="SUPFAM" id="SSF53850">
    <property type="entry name" value="Periplasmic binding protein-like II"/>
    <property type="match status" value="1"/>
</dbReference>
<evidence type="ECO:0000256" key="3">
    <source>
        <dbReference type="ARBA" id="ARBA00023125"/>
    </source>
</evidence>
<dbReference type="Gene3D" id="1.10.10.10">
    <property type="entry name" value="Winged helix-like DNA-binding domain superfamily/Winged helix DNA-binding domain"/>
    <property type="match status" value="1"/>
</dbReference>
<dbReference type="InterPro" id="IPR000847">
    <property type="entry name" value="LysR_HTH_N"/>
</dbReference>
<comment type="similarity">
    <text evidence="1">Belongs to the LysR transcriptional regulatory family.</text>
</comment>
<dbReference type="PROSITE" id="PS50931">
    <property type="entry name" value="HTH_LYSR"/>
    <property type="match status" value="1"/>
</dbReference>
<protein>
    <submittedName>
        <fullName evidence="6">LysR family transcriptional regulator</fullName>
    </submittedName>
</protein>
<dbReference type="EMBL" id="JABRWJ010000006">
    <property type="protein sequence ID" value="NRF69471.1"/>
    <property type="molecule type" value="Genomic_DNA"/>
</dbReference>
<dbReference type="Pfam" id="PF00126">
    <property type="entry name" value="HTH_1"/>
    <property type="match status" value="1"/>
</dbReference>
<dbReference type="InterPro" id="IPR036390">
    <property type="entry name" value="WH_DNA-bd_sf"/>
</dbReference>
<evidence type="ECO:0000256" key="1">
    <source>
        <dbReference type="ARBA" id="ARBA00009437"/>
    </source>
</evidence>
<dbReference type="Proteomes" id="UP000737171">
    <property type="component" value="Unassembled WGS sequence"/>
</dbReference>
<dbReference type="Pfam" id="PF03466">
    <property type="entry name" value="LysR_substrate"/>
    <property type="match status" value="1"/>
</dbReference>
<evidence type="ECO:0000256" key="2">
    <source>
        <dbReference type="ARBA" id="ARBA00023015"/>
    </source>
</evidence>
<dbReference type="InterPro" id="IPR058163">
    <property type="entry name" value="LysR-type_TF_proteobact-type"/>
</dbReference>
<dbReference type="SUPFAM" id="SSF46785">
    <property type="entry name" value="Winged helix' DNA-binding domain"/>
    <property type="match status" value="1"/>
</dbReference>
<feature type="domain" description="HTH lysR-type" evidence="5">
    <location>
        <begin position="14"/>
        <end position="71"/>
    </location>
</feature>
<dbReference type="Gene3D" id="3.40.190.290">
    <property type="match status" value="1"/>
</dbReference>
<organism evidence="6 7">
    <name type="scientific">Pseudaquabacterium terrae</name>
    <dbReference type="NCBI Taxonomy" id="2732868"/>
    <lineage>
        <taxon>Bacteria</taxon>
        <taxon>Pseudomonadati</taxon>
        <taxon>Pseudomonadota</taxon>
        <taxon>Betaproteobacteria</taxon>
        <taxon>Burkholderiales</taxon>
        <taxon>Sphaerotilaceae</taxon>
        <taxon>Pseudaquabacterium</taxon>
    </lineage>
</organism>
<name>A0ABX2ELE7_9BURK</name>
<keyword evidence="3" id="KW-0238">DNA-binding</keyword>
<evidence type="ECO:0000256" key="4">
    <source>
        <dbReference type="ARBA" id="ARBA00023163"/>
    </source>
</evidence>
<reference evidence="6 7" key="1">
    <citation type="submission" date="2020-05" db="EMBL/GenBank/DDBJ databases">
        <title>Aquincola sp. isolate from soil.</title>
        <authorList>
            <person name="Han J."/>
            <person name="Kim D.-U."/>
        </authorList>
    </citation>
    <scope>NUCLEOTIDE SEQUENCE [LARGE SCALE GENOMIC DNA]</scope>
    <source>
        <strain evidence="6 7">S2</strain>
    </source>
</reference>
<evidence type="ECO:0000313" key="6">
    <source>
        <dbReference type="EMBL" id="NRF69471.1"/>
    </source>
</evidence>
<dbReference type="InterPro" id="IPR005119">
    <property type="entry name" value="LysR_subst-bd"/>
</dbReference>
<evidence type="ECO:0000259" key="5">
    <source>
        <dbReference type="PROSITE" id="PS50931"/>
    </source>
</evidence>
<proteinExistence type="inferred from homology"/>
<dbReference type="PANTHER" id="PTHR30537:SF21">
    <property type="entry name" value="HTH-TYPE TRANSCRIPTIONAL REGULATOR SINR-RELATED"/>
    <property type="match status" value="1"/>
</dbReference>
<sequence>MVKTSDLAAAKSGPELAALRLALRVADLGGVAAAARELNQLPATATAAVRRLEAQLGVRLFTRSSRALRPTPEGAAFLARSREALALLELAMGELHAPLTQVRGTLRLSVSADFGTHVLRPLLDEFLQAHPQLQLELFVSDRISDLAREPIDAALRYGVPEHAGQIVRHLVDNRAILVAAPAYLQRAGTPRRIEDLAQHEGIDLRIASRSGQRWRLLERGRPVEVKLRARRSVDNGLIARLWAIDGMGIALKAQLDVAADLAAGRLVRVLPKLQSPPYPLQLVLARGTHLNARMRALGDFLQPRLARLLDGG</sequence>
<dbReference type="RefSeq" id="WP_173126407.1">
    <property type="nucleotide sequence ID" value="NZ_JABRWJ010000006.1"/>
</dbReference>
<evidence type="ECO:0000313" key="7">
    <source>
        <dbReference type="Proteomes" id="UP000737171"/>
    </source>
</evidence>
<keyword evidence="7" id="KW-1185">Reference proteome</keyword>
<comment type="caution">
    <text evidence="6">The sequence shown here is derived from an EMBL/GenBank/DDBJ whole genome shotgun (WGS) entry which is preliminary data.</text>
</comment>